<dbReference type="Proteomes" id="UP000036681">
    <property type="component" value="Unplaced"/>
</dbReference>
<keyword evidence="1" id="KW-1185">Reference proteome</keyword>
<reference evidence="2" key="1">
    <citation type="submission" date="2017-02" db="UniProtKB">
        <authorList>
            <consortium name="WormBaseParasite"/>
        </authorList>
    </citation>
    <scope>IDENTIFICATION</scope>
</reference>
<proteinExistence type="predicted"/>
<name>A0A0M3IAI6_ASCLU</name>
<evidence type="ECO:0000313" key="2">
    <source>
        <dbReference type="WBParaSite" id="ALUE_0001459401-mRNA-1"/>
    </source>
</evidence>
<dbReference type="WBParaSite" id="ALUE_0001459401-mRNA-1">
    <property type="protein sequence ID" value="ALUE_0001459401-mRNA-1"/>
    <property type="gene ID" value="ALUE_0001459401"/>
</dbReference>
<accession>A0A0M3IAI6</accession>
<evidence type="ECO:0000313" key="1">
    <source>
        <dbReference type="Proteomes" id="UP000036681"/>
    </source>
</evidence>
<dbReference type="AlphaFoldDB" id="A0A0M3IAI6"/>
<sequence length="99" mass="10573">MLPIRICSRIVHERAKQRENIAARVSNGAAQCVNNSTRAAFALYRAMSTTNALRSHVPSAKRAVLACANGDAVCSCAALELSGVDDECYVHPENCPPTS</sequence>
<protein>
    <submittedName>
        <fullName evidence="2">Phlebovirus glycoprotein G2 fusion domain-containing protein</fullName>
    </submittedName>
</protein>
<organism evidence="1 2">
    <name type="scientific">Ascaris lumbricoides</name>
    <name type="common">Giant roundworm</name>
    <dbReference type="NCBI Taxonomy" id="6252"/>
    <lineage>
        <taxon>Eukaryota</taxon>
        <taxon>Metazoa</taxon>
        <taxon>Ecdysozoa</taxon>
        <taxon>Nematoda</taxon>
        <taxon>Chromadorea</taxon>
        <taxon>Rhabditida</taxon>
        <taxon>Spirurina</taxon>
        <taxon>Ascaridomorpha</taxon>
        <taxon>Ascaridoidea</taxon>
        <taxon>Ascarididae</taxon>
        <taxon>Ascaris</taxon>
    </lineage>
</organism>